<dbReference type="OrthoDB" id="408631at2759"/>
<evidence type="ECO:0000256" key="2">
    <source>
        <dbReference type="ARBA" id="ARBA00022801"/>
    </source>
</evidence>
<name>A0A4S8MNL7_DENBC</name>
<evidence type="ECO:0000259" key="5">
    <source>
        <dbReference type="Pfam" id="PF00135"/>
    </source>
</evidence>
<dbReference type="PROSITE" id="PS00122">
    <property type="entry name" value="CARBOXYLESTERASE_B_1"/>
    <property type="match status" value="1"/>
</dbReference>
<dbReference type="PANTHER" id="PTHR43918:SF4">
    <property type="entry name" value="CARBOXYLIC ESTER HYDROLASE"/>
    <property type="match status" value="1"/>
</dbReference>
<protein>
    <recommendedName>
        <fullName evidence="3">Carboxylic ester hydrolase</fullName>
        <ecNumber evidence="3">3.1.1.-</ecNumber>
    </recommendedName>
</protein>
<feature type="domain" description="Carboxylesterase type B" evidence="5">
    <location>
        <begin position="37"/>
        <end position="503"/>
    </location>
</feature>
<dbReference type="InterPro" id="IPR029058">
    <property type="entry name" value="AB_hydrolase_fold"/>
</dbReference>
<dbReference type="Pfam" id="PF00135">
    <property type="entry name" value="COesterase"/>
    <property type="match status" value="1"/>
</dbReference>
<feature type="transmembrane region" description="Helical" evidence="4">
    <location>
        <begin position="12"/>
        <end position="34"/>
    </location>
</feature>
<dbReference type="EC" id="3.1.1.-" evidence="3"/>
<reference evidence="6 7" key="1">
    <citation type="journal article" date="2019" name="Nat. Ecol. Evol.">
        <title>Megaphylogeny resolves global patterns of mushroom evolution.</title>
        <authorList>
            <person name="Varga T."/>
            <person name="Krizsan K."/>
            <person name="Foldi C."/>
            <person name="Dima B."/>
            <person name="Sanchez-Garcia M."/>
            <person name="Sanchez-Ramirez S."/>
            <person name="Szollosi G.J."/>
            <person name="Szarkandi J.G."/>
            <person name="Papp V."/>
            <person name="Albert L."/>
            <person name="Andreopoulos W."/>
            <person name="Angelini C."/>
            <person name="Antonin V."/>
            <person name="Barry K.W."/>
            <person name="Bougher N.L."/>
            <person name="Buchanan P."/>
            <person name="Buyck B."/>
            <person name="Bense V."/>
            <person name="Catcheside P."/>
            <person name="Chovatia M."/>
            <person name="Cooper J."/>
            <person name="Damon W."/>
            <person name="Desjardin D."/>
            <person name="Finy P."/>
            <person name="Geml J."/>
            <person name="Haridas S."/>
            <person name="Hughes K."/>
            <person name="Justo A."/>
            <person name="Karasinski D."/>
            <person name="Kautmanova I."/>
            <person name="Kiss B."/>
            <person name="Kocsube S."/>
            <person name="Kotiranta H."/>
            <person name="LaButti K.M."/>
            <person name="Lechner B.E."/>
            <person name="Liimatainen K."/>
            <person name="Lipzen A."/>
            <person name="Lukacs Z."/>
            <person name="Mihaltcheva S."/>
            <person name="Morgado L.N."/>
            <person name="Niskanen T."/>
            <person name="Noordeloos M.E."/>
            <person name="Ohm R.A."/>
            <person name="Ortiz-Santana B."/>
            <person name="Ovrebo C."/>
            <person name="Racz N."/>
            <person name="Riley R."/>
            <person name="Savchenko A."/>
            <person name="Shiryaev A."/>
            <person name="Soop K."/>
            <person name="Spirin V."/>
            <person name="Szebenyi C."/>
            <person name="Tomsovsky M."/>
            <person name="Tulloss R.E."/>
            <person name="Uehling J."/>
            <person name="Grigoriev I.V."/>
            <person name="Vagvolgyi C."/>
            <person name="Papp T."/>
            <person name="Martin F.M."/>
            <person name="Miettinen O."/>
            <person name="Hibbett D.S."/>
            <person name="Nagy L.G."/>
        </authorList>
    </citation>
    <scope>NUCLEOTIDE SEQUENCE [LARGE SCALE GENOMIC DNA]</scope>
    <source>
        <strain evidence="6 7">CBS 962.96</strain>
    </source>
</reference>
<dbReference type="AlphaFoldDB" id="A0A4S8MNL7"/>
<dbReference type="GO" id="GO:0052689">
    <property type="term" value="F:carboxylic ester hydrolase activity"/>
    <property type="evidence" value="ECO:0007669"/>
    <property type="project" value="TreeGrafter"/>
</dbReference>
<comment type="similarity">
    <text evidence="1 3">Belongs to the type-B carboxylesterase/lipase family.</text>
</comment>
<organism evidence="6 7">
    <name type="scientific">Dendrothele bispora (strain CBS 962.96)</name>
    <dbReference type="NCBI Taxonomy" id="1314807"/>
    <lineage>
        <taxon>Eukaryota</taxon>
        <taxon>Fungi</taxon>
        <taxon>Dikarya</taxon>
        <taxon>Basidiomycota</taxon>
        <taxon>Agaricomycotina</taxon>
        <taxon>Agaricomycetes</taxon>
        <taxon>Agaricomycetidae</taxon>
        <taxon>Agaricales</taxon>
        <taxon>Agaricales incertae sedis</taxon>
        <taxon>Dendrothele</taxon>
    </lineage>
</organism>
<evidence type="ECO:0000256" key="1">
    <source>
        <dbReference type="ARBA" id="ARBA00005964"/>
    </source>
</evidence>
<evidence type="ECO:0000313" key="6">
    <source>
        <dbReference type="EMBL" id="THV04548.1"/>
    </source>
</evidence>
<keyword evidence="7" id="KW-1185">Reference proteome</keyword>
<dbReference type="PANTHER" id="PTHR43918">
    <property type="entry name" value="ACETYLCHOLINESTERASE"/>
    <property type="match status" value="1"/>
</dbReference>
<proteinExistence type="inferred from homology"/>
<dbReference type="InterPro" id="IPR002018">
    <property type="entry name" value="CarbesteraseB"/>
</dbReference>
<dbReference type="SUPFAM" id="SSF53474">
    <property type="entry name" value="alpha/beta-Hydrolases"/>
    <property type="match status" value="1"/>
</dbReference>
<keyword evidence="2 3" id="KW-0378">Hydrolase</keyword>
<dbReference type="EMBL" id="ML179055">
    <property type="protein sequence ID" value="THV04548.1"/>
    <property type="molecule type" value="Genomic_DNA"/>
</dbReference>
<dbReference type="PROSITE" id="PS51257">
    <property type="entry name" value="PROKAR_LIPOPROTEIN"/>
    <property type="match status" value="1"/>
</dbReference>
<dbReference type="InterPro" id="IPR019826">
    <property type="entry name" value="Carboxylesterase_B_AS"/>
</dbReference>
<dbReference type="PROSITE" id="PS00941">
    <property type="entry name" value="CARBOXYLESTERASE_B_2"/>
    <property type="match status" value="1"/>
</dbReference>
<keyword evidence="4" id="KW-1133">Transmembrane helix</keyword>
<evidence type="ECO:0000313" key="7">
    <source>
        <dbReference type="Proteomes" id="UP000297245"/>
    </source>
</evidence>
<gene>
    <name evidence="6" type="ORF">K435DRAFT_187363</name>
</gene>
<sequence>MRFFARGSTIGSISGWSMLVGVACIPSLLTYAAVDLTTISTTSGNLQGVDQNGVMSFKGVRFGQAPVGALRWAPPQPFLSSDLVNATKLGPSCLQQFADPFTEALFNNPQNAPVENEDCLFLNVWAPSDSQQGQLKSVVVWIYGGGLAFGTASLPAYDGTSIAKNQDIVVVSFNYRTNVLGFPGSKDLPLQGNNLGFLDQELAFAWVQQNIAKFGGDPEQVTIMGQSAGGESVSAALARHPQDAPFRAGILFSGSIPDQIPTPNFTPFDEFAAGVGCNQTPGAERLRCLKAIPGTTIRAFTNGPGANISFAPLVDDFTLFANNLERIRAKQTARVPIFIGHMQDDGSVFTVGQTNLTQFLNTGATATGVSADLVRSLYPGLNDSQVIAAAFRDLVFGCPASLWAAGYVQSGISSVFRYEYGAVFPDLQVFPNAGAWHSTELPELFGTFNASTATPDEVTLSATFQTVVANFVKNPNASPAPNWAKYVPGSNTQTLAKLAYQGNVELNNVVMLAQSNSVDGPCEALWDRFLDF</sequence>
<dbReference type="InterPro" id="IPR050654">
    <property type="entry name" value="AChE-related_enzymes"/>
</dbReference>
<evidence type="ECO:0000256" key="3">
    <source>
        <dbReference type="RuleBase" id="RU361235"/>
    </source>
</evidence>
<dbReference type="Gene3D" id="3.40.50.1820">
    <property type="entry name" value="alpha/beta hydrolase"/>
    <property type="match status" value="1"/>
</dbReference>
<keyword evidence="4" id="KW-0472">Membrane</keyword>
<evidence type="ECO:0000256" key="4">
    <source>
        <dbReference type="SAM" id="Phobius"/>
    </source>
</evidence>
<dbReference type="InterPro" id="IPR019819">
    <property type="entry name" value="Carboxylesterase_B_CS"/>
</dbReference>
<keyword evidence="4" id="KW-0812">Transmembrane</keyword>
<accession>A0A4S8MNL7</accession>
<dbReference type="Proteomes" id="UP000297245">
    <property type="component" value="Unassembled WGS sequence"/>
</dbReference>